<dbReference type="EMBL" id="JAPQKH010000004">
    <property type="protein sequence ID" value="KAJ5100495.1"/>
    <property type="molecule type" value="Genomic_DNA"/>
</dbReference>
<evidence type="ECO:0000313" key="4">
    <source>
        <dbReference type="Proteomes" id="UP001149165"/>
    </source>
</evidence>
<reference evidence="3" key="1">
    <citation type="submission" date="2022-11" db="EMBL/GenBank/DDBJ databases">
        <authorList>
            <person name="Petersen C."/>
        </authorList>
    </citation>
    <scope>NUCLEOTIDE SEQUENCE</scope>
    <source>
        <strain evidence="3">IBT 30069</strain>
    </source>
</reference>
<feature type="region of interest" description="Disordered" evidence="1">
    <location>
        <begin position="240"/>
        <end position="342"/>
    </location>
</feature>
<organism evidence="3 4">
    <name type="scientific">Penicillium angulare</name>
    <dbReference type="NCBI Taxonomy" id="116970"/>
    <lineage>
        <taxon>Eukaryota</taxon>
        <taxon>Fungi</taxon>
        <taxon>Dikarya</taxon>
        <taxon>Ascomycota</taxon>
        <taxon>Pezizomycotina</taxon>
        <taxon>Eurotiomycetes</taxon>
        <taxon>Eurotiomycetidae</taxon>
        <taxon>Eurotiales</taxon>
        <taxon>Aspergillaceae</taxon>
        <taxon>Penicillium</taxon>
    </lineage>
</organism>
<dbReference type="Proteomes" id="UP001149165">
    <property type="component" value="Unassembled WGS sequence"/>
</dbReference>
<keyword evidence="2" id="KW-0472">Membrane</keyword>
<protein>
    <submittedName>
        <fullName evidence="3">Uncharacterized protein</fullName>
    </submittedName>
</protein>
<name>A0A9W9FI04_9EURO</name>
<keyword evidence="4" id="KW-1185">Reference proteome</keyword>
<accession>A0A9W9FI04</accession>
<evidence type="ECO:0000313" key="3">
    <source>
        <dbReference type="EMBL" id="KAJ5100495.1"/>
    </source>
</evidence>
<comment type="caution">
    <text evidence="3">The sequence shown here is derived from an EMBL/GenBank/DDBJ whole genome shotgun (WGS) entry which is preliminary data.</text>
</comment>
<dbReference type="OrthoDB" id="5429716at2759"/>
<keyword evidence="2" id="KW-1133">Transmembrane helix</keyword>
<gene>
    <name evidence="3" type="ORF">N7456_006547</name>
</gene>
<keyword evidence="2" id="KW-0812">Transmembrane</keyword>
<sequence>MTTTSPNFGPLTTTFTPPSDCFTEKWLQHNTNSTLLAWGPTCSAGKIGFASSCYPSGWERAKDNDSNLNYKAFSPGLVCPSGFTPTFSASHIKETKSFLLSAYVTSLGTNDVATVCCPSGYDFAGDLCRSNALVLSARPIMTISDSKCATKTAPDYNGVIGQHGKTGAASLQAAPVILIRNTISDPLPSPTSSSTPDSSSKGLLTGAKIAIGVCIPVAVLIAAAVAFIIWHRRRRQRARNGAGPDIPLQNPSSPSGDPFLGKPELDGSTVGGTVEKHEQKQGQEQELDAGYEGWKSVPAELPHVEPVELPADMSPTKTQAELDVGHEAMKSDGLKEGEDTRK</sequence>
<evidence type="ECO:0000256" key="1">
    <source>
        <dbReference type="SAM" id="MobiDB-lite"/>
    </source>
</evidence>
<feature type="compositionally biased region" description="Basic and acidic residues" evidence="1">
    <location>
        <begin position="323"/>
        <end position="342"/>
    </location>
</feature>
<proteinExistence type="predicted"/>
<feature type="compositionally biased region" description="Basic and acidic residues" evidence="1">
    <location>
        <begin position="274"/>
        <end position="283"/>
    </location>
</feature>
<feature type="transmembrane region" description="Helical" evidence="2">
    <location>
        <begin position="209"/>
        <end position="230"/>
    </location>
</feature>
<dbReference type="AlphaFoldDB" id="A0A9W9FI04"/>
<evidence type="ECO:0000256" key="2">
    <source>
        <dbReference type="SAM" id="Phobius"/>
    </source>
</evidence>
<reference evidence="3" key="2">
    <citation type="journal article" date="2023" name="IMA Fungus">
        <title>Comparative genomic study of the Penicillium genus elucidates a diverse pangenome and 15 lateral gene transfer events.</title>
        <authorList>
            <person name="Petersen C."/>
            <person name="Sorensen T."/>
            <person name="Nielsen M.R."/>
            <person name="Sondergaard T.E."/>
            <person name="Sorensen J.L."/>
            <person name="Fitzpatrick D.A."/>
            <person name="Frisvad J.C."/>
            <person name="Nielsen K.L."/>
        </authorList>
    </citation>
    <scope>NUCLEOTIDE SEQUENCE</scope>
    <source>
        <strain evidence="3">IBT 30069</strain>
    </source>
</reference>